<evidence type="ECO:0000313" key="1">
    <source>
        <dbReference type="EMBL" id="AFO52392.1"/>
    </source>
</evidence>
<reference evidence="1 2" key="1">
    <citation type="journal article" date="2012" name="J. Bacteriol.">
        <title>Genome Sequence of "Candidatus Mycoplasma haemolamae" Strain Purdue, a Red Blood Cell Pathogen of Alpacas (Vicugna pacos) and Llamas (Lama glama).</title>
        <authorList>
            <person name="Guimaraes A.M."/>
            <person name="Toth B."/>
            <person name="Santos A.P."/>
            <person name="do Nascimento N.C."/>
            <person name="Kritchevsky J.E."/>
            <person name="Messick J.B."/>
        </authorList>
    </citation>
    <scope>NUCLEOTIDE SEQUENCE [LARGE SCALE GENOMIC DNA]</scope>
    <source>
        <strain evidence="1 2">Purdue</strain>
    </source>
</reference>
<dbReference type="EMBL" id="CP003731">
    <property type="protein sequence ID" value="AFO52392.1"/>
    <property type="molecule type" value="Genomic_DNA"/>
</dbReference>
<evidence type="ECO:0000313" key="2">
    <source>
        <dbReference type="Proteomes" id="UP000006502"/>
    </source>
</evidence>
<dbReference type="HOGENOM" id="CLU_147348_0_0_14"/>
<sequence length="148" mass="16374">MISFFKPLTCAFLGFWSTTGIVYGGYRVASGGGHPTYHLGNKYCLKSASNVCIIFGKYGDGFRTPGVWVDPGTAQATQGIETETHLQYHDIKGVVPKLFAEYSGLESFTKKKIKEYQDKGCKYEDKQEQKEGSGFNLYHVMTCTVGSP</sequence>
<dbReference type="STRING" id="1212765.MHLP_04060"/>
<organism evidence="1 2">
    <name type="scientific">Mycoplasma haematolamae (strain Purdue)</name>
    <dbReference type="NCBI Taxonomy" id="1212765"/>
    <lineage>
        <taxon>Bacteria</taxon>
        <taxon>Bacillati</taxon>
        <taxon>Mycoplasmatota</taxon>
        <taxon>Mollicutes</taxon>
        <taxon>Mycoplasmataceae</taxon>
        <taxon>Mycoplasma</taxon>
    </lineage>
</organism>
<accession>I7C753</accession>
<reference evidence="2" key="2">
    <citation type="submission" date="2012-07" db="EMBL/GenBank/DDBJ databases">
        <title>Complete genome sequence of 'Candidatus Mycoplasma haemolamae'.</title>
        <authorList>
            <person name="Guimaraes A.M.S."/>
            <person name="Toth B."/>
            <person name="Santos A.P."/>
            <person name="Nascimento N.C."/>
            <person name="Sojka J.E."/>
            <person name="Messick J.B."/>
        </authorList>
    </citation>
    <scope>NUCLEOTIDE SEQUENCE [LARGE SCALE GENOMIC DNA]</scope>
    <source>
        <strain evidence="2">Purdue</strain>
    </source>
</reference>
<dbReference type="AlphaFoldDB" id="I7C753"/>
<gene>
    <name evidence="1" type="ordered locus">MHLP_04060</name>
</gene>
<dbReference type="PATRIC" id="fig|1212765.3.peg.921"/>
<dbReference type="KEGG" id="mhl:MHLP_04060"/>
<name>I7C753_MYCHA</name>
<dbReference type="Proteomes" id="UP000006502">
    <property type="component" value="Chromosome"/>
</dbReference>
<proteinExistence type="predicted"/>
<keyword evidence="2" id="KW-1185">Reference proteome</keyword>
<protein>
    <submittedName>
        <fullName evidence="1">Uncharacterized protein</fullName>
    </submittedName>
</protein>